<evidence type="ECO:0000313" key="11">
    <source>
        <dbReference type="EMBL" id="MBE5038218.1"/>
    </source>
</evidence>
<evidence type="ECO:0000256" key="5">
    <source>
        <dbReference type="ARBA" id="ARBA00022777"/>
    </source>
</evidence>
<evidence type="ECO:0000256" key="7">
    <source>
        <dbReference type="SAM" id="Coils"/>
    </source>
</evidence>
<proteinExistence type="inferred from homology"/>
<dbReference type="RefSeq" id="WP_193502237.1">
    <property type="nucleotide sequence ID" value="NZ_JADCKC010000003.1"/>
</dbReference>
<keyword evidence="7" id="KW-0175">Coiled coil</keyword>
<dbReference type="Gene3D" id="3.50.30.10">
    <property type="entry name" value="Phosphohistidine domain"/>
    <property type="match status" value="1"/>
</dbReference>
<dbReference type="Gene3D" id="1.10.274.10">
    <property type="entry name" value="PtsI, HPr-binding domain"/>
    <property type="match status" value="1"/>
</dbReference>
<organism evidence="11 12">
    <name type="scientific">Gemmiger gallinarum</name>
    <dbReference type="NCBI Taxonomy" id="2779354"/>
    <lineage>
        <taxon>Bacteria</taxon>
        <taxon>Bacillati</taxon>
        <taxon>Bacillota</taxon>
        <taxon>Clostridia</taxon>
        <taxon>Eubacteriales</taxon>
        <taxon>Gemmiger</taxon>
    </lineage>
</organism>
<evidence type="ECO:0000259" key="10">
    <source>
        <dbReference type="Pfam" id="PF05524"/>
    </source>
</evidence>
<sequence length="532" mass="58168">MPAFKGIKVSPGVAVGPVVRLDRGIVGLHRIVSDPFRERALYEAAIVLAKDELTQLQQRAQGADADILMFQIALLEDDSFTNEIGDYISAGAGSAAAVERAEQIFAARLNNVDNDYIRQRSVDVRDACRRVVDILDGRPRQKLHLTQPSILVANLFFPSDIFSLDRSMILGIAADNDSETSHAAIMARTMGIPAVFGLGKGMAALAEGHEALIDGQAGTMIVDPTPDDIAQANHRLALLQRKNRKRHALAGKPCITRDGTPVALYASASSPEDIENSMHAGADAIGLVRTEQLLLDHLGEEKQYYHYINCLGAAGGRPVTVRTGDVGADDAAPWVEDVRRAAENRRRLSTQITALLRAGTRGGLRVVLPMITGPEEWDDVMQEVERCKERLDRRGVDYAHDLEFGCLIEIPAAALVADQIMDHGAKFLAIDIDDLVHYTVAAGLSDSSKGRYERADAPAVRRLVDMVCRMAADRNVPVYMCGIMARDLPEMESYLRDGIRAFCLEWISLNDLKAEFMEMDLAAKTSPAETKS</sequence>
<dbReference type="SUPFAM" id="SSF52009">
    <property type="entry name" value="Phosphohistidine domain"/>
    <property type="match status" value="1"/>
</dbReference>
<dbReference type="InterPro" id="IPR040442">
    <property type="entry name" value="Pyrv_kinase-like_dom_sf"/>
</dbReference>
<dbReference type="InterPro" id="IPR015813">
    <property type="entry name" value="Pyrv/PenolPyrv_kinase-like_dom"/>
</dbReference>
<evidence type="ECO:0000256" key="6">
    <source>
        <dbReference type="ARBA" id="ARBA00022842"/>
    </source>
</evidence>
<feature type="domain" description="Phosphotransferase system enzyme I N-terminal" evidence="10">
    <location>
        <begin position="5"/>
        <end position="120"/>
    </location>
</feature>
<dbReference type="SUPFAM" id="SSF51621">
    <property type="entry name" value="Phosphoenolpyruvate/pyruvate domain"/>
    <property type="match status" value="1"/>
</dbReference>
<feature type="coiled-coil region" evidence="7">
    <location>
        <begin position="39"/>
        <end position="66"/>
    </location>
</feature>
<dbReference type="InterPro" id="IPR000121">
    <property type="entry name" value="PEP_util_C"/>
</dbReference>
<dbReference type="Gene3D" id="3.20.20.60">
    <property type="entry name" value="Phosphoenolpyruvate-binding domains"/>
    <property type="match status" value="1"/>
</dbReference>
<keyword evidence="6" id="KW-0460">Magnesium</keyword>
<dbReference type="PANTHER" id="PTHR46244:SF6">
    <property type="entry name" value="PHOSPHOENOLPYRUVATE-PROTEIN PHOSPHOTRANSFERASE"/>
    <property type="match status" value="1"/>
</dbReference>
<dbReference type="InterPro" id="IPR036618">
    <property type="entry name" value="PtsI_HPr-bd_sf"/>
</dbReference>
<keyword evidence="12" id="KW-1185">Reference proteome</keyword>
<keyword evidence="3" id="KW-0808">Transferase</keyword>
<evidence type="ECO:0000259" key="8">
    <source>
        <dbReference type="Pfam" id="PF00391"/>
    </source>
</evidence>
<dbReference type="SUPFAM" id="SSF47831">
    <property type="entry name" value="Enzyme I of the PEP:sugar phosphotransferase system HPr-binding (sub)domain"/>
    <property type="match status" value="1"/>
</dbReference>
<dbReference type="Proteomes" id="UP000768567">
    <property type="component" value="Unassembled WGS sequence"/>
</dbReference>
<comment type="similarity">
    <text evidence="2">Belongs to the PEP-utilizing enzyme family.</text>
</comment>
<accession>A0ABR9R536</accession>
<evidence type="ECO:0000256" key="1">
    <source>
        <dbReference type="ARBA" id="ARBA00001946"/>
    </source>
</evidence>
<dbReference type="Pfam" id="PF00391">
    <property type="entry name" value="PEP-utilizers"/>
    <property type="match status" value="1"/>
</dbReference>
<dbReference type="Pfam" id="PF05524">
    <property type="entry name" value="PEP-utilisers_N"/>
    <property type="match status" value="1"/>
</dbReference>
<name>A0ABR9R536_9FIRM</name>
<comment type="caution">
    <text evidence="11">The sequence shown here is derived from an EMBL/GenBank/DDBJ whole genome shotgun (WGS) entry which is preliminary data.</text>
</comment>
<keyword evidence="5" id="KW-0418">Kinase</keyword>
<dbReference type="InterPro" id="IPR008279">
    <property type="entry name" value="PEP-util_enz_mobile_dom"/>
</dbReference>
<dbReference type="InterPro" id="IPR050499">
    <property type="entry name" value="PEP-utilizing_PTS_enzyme"/>
</dbReference>
<evidence type="ECO:0000256" key="4">
    <source>
        <dbReference type="ARBA" id="ARBA00022723"/>
    </source>
</evidence>
<feature type="domain" description="PEP-utilising enzyme C-terminal" evidence="9">
    <location>
        <begin position="248"/>
        <end position="517"/>
    </location>
</feature>
<comment type="cofactor">
    <cofactor evidence="1">
        <name>Mg(2+)</name>
        <dbReference type="ChEBI" id="CHEBI:18420"/>
    </cofactor>
</comment>
<protein>
    <submittedName>
        <fullName evidence="11">Phosphoenolpyruvate--protein phosphotransferase</fullName>
    </submittedName>
</protein>
<dbReference type="Pfam" id="PF02896">
    <property type="entry name" value="PEP-utilizers_C"/>
    <property type="match status" value="1"/>
</dbReference>
<dbReference type="PANTHER" id="PTHR46244">
    <property type="entry name" value="PHOSPHOENOLPYRUVATE-PROTEIN PHOSPHOTRANSFERASE"/>
    <property type="match status" value="1"/>
</dbReference>
<dbReference type="EMBL" id="JADCKC010000003">
    <property type="protein sequence ID" value="MBE5038218.1"/>
    <property type="molecule type" value="Genomic_DNA"/>
</dbReference>
<evidence type="ECO:0000259" key="9">
    <source>
        <dbReference type="Pfam" id="PF02896"/>
    </source>
</evidence>
<keyword evidence="4" id="KW-0479">Metal-binding</keyword>
<gene>
    <name evidence="11" type="ORF">INF35_10515</name>
</gene>
<evidence type="ECO:0000256" key="2">
    <source>
        <dbReference type="ARBA" id="ARBA00007837"/>
    </source>
</evidence>
<dbReference type="InterPro" id="IPR008731">
    <property type="entry name" value="PTS_EIN"/>
</dbReference>
<dbReference type="InterPro" id="IPR036637">
    <property type="entry name" value="Phosphohistidine_dom_sf"/>
</dbReference>
<reference evidence="11 12" key="1">
    <citation type="submission" date="2020-10" db="EMBL/GenBank/DDBJ databases">
        <title>ChiBAC.</title>
        <authorList>
            <person name="Zenner C."/>
            <person name="Hitch T.C.A."/>
            <person name="Clavel T."/>
        </authorList>
    </citation>
    <scope>NUCLEOTIDE SEQUENCE [LARGE SCALE GENOMIC DNA]</scope>
    <source>
        <strain evidence="11 12">DSM 109015</strain>
    </source>
</reference>
<evidence type="ECO:0000256" key="3">
    <source>
        <dbReference type="ARBA" id="ARBA00022679"/>
    </source>
</evidence>
<evidence type="ECO:0000313" key="12">
    <source>
        <dbReference type="Proteomes" id="UP000768567"/>
    </source>
</evidence>
<feature type="domain" description="PEP-utilising enzyme mobile" evidence="8">
    <location>
        <begin position="146"/>
        <end position="218"/>
    </location>
</feature>